<organism evidence="3 4">
    <name type="scientific">Dendrobium chrysotoxum</name>
    <name type="common">Orchid</name>
    <dbReference type="NCBI Taxonomy" id="161865"/>
    <lineage>
        <taxon>Eukaryota</taxon>
        <taxon>Viridiplantae</taxon>
        <taxon>Streptophyta</taxon>
        <taxon>Embryophyta</taxon>
        <taxon>Tracheophyta</taxon>
        <taxon>Spermatophyta</taxon>
        <taxon>Magnoliopsida</taxon>
        <taxon>Liliopsida</taxon>
        <taxon>Asparagales</taxon>
        <taxon>Orchidaceae</taxon>
        <taxon>Epidendroideae</taxon>
        <taxon>Malaxideae</taxon>
        <taxon>Dendrobiinae</taxon>
        <taxon>Dendrobium</taxon>
    </lineage>
</organism>
<dbReference type="Pfam" id="PF04578">
    <property type="entry name" value="DUF594"/>
    <property type="match status" value="2"/>
</dbReference>
<keyword evidence="1" id="KW-0812">Transmembrane</keyword>
<dbReference type="InterPro" id="IPR025315">
    <property type="entry name" value="DUF4220"/>
</dbReference>
<feature type="transmembrane region" description="Helical" evidence="1">
    <location>
        <begin position="133"/>
        <end position="159"/>
    </location>
</feature>
<feature type="transmembrane region" description="Helical" evidence="1">
    <location>
        <begin position="263"/>
        <end position="283"/>
    </location>
</feature>
<feature type="transmembrane region" description="Helical" evidence="1">
    <location>
        <begin position="55"/>
        <end position="77"/>
    </location>
</feature>
<evidence type="ECO:0000256" key="1">
    <source>
        <dbReference type="SAM" id="Phobius"/>
    </source>
</evidence>
<feature type="domain" description="DUF4220" evidence="2">
    <location>
        <begin position="680"/>
        <end position="982"/>
    </location>
</feature>
<dbReference type="PANTHER" id="PTHR31325">
    <property type="entry name" value="OS01G0798800 PROTEIN-RELATED"/>
    <property type="match status" value="1"/>
</dbReference>
<keyword evidence="4" id="KW-1185">Reference proteome</keyword>
<evidence type="ECO:0000259" key="2">
    <source>
        <dbReference type="Pfam" id="PF13968"/>
    </source>
</evidence>
<reference evidence="3 4" key="1">
    <citation type="journal article" date="2021" name="Hortic Res">
        <title>Chromosome-scale assembly of the Dendrobium chrysotoxum genome enhances the understanding of orchid evolution.</title>
        <authorList>
            <person name="Zhang Y."/>
            <person name="Zhang G.Q."/>
            <person name="Zhang D."/>
            <person name="Liu X.D."/>
            <person name="Xu X.Y."/>
            <person name="Sun W.H."/>
            <person name="Yu X."/>
            <person name="Zhu X."/>
            <person name="Wang Z.W."/>
            <person name="Zhao X."/>
            <person name="Zhong W.Y."/>
            <person name="Chen H."/>
            <person name="Yin W.L."/>
            <person name="Huang T."/>
            <person name="Niu S.C."/>
            <person name="Liu Z.J."/>
        </authorList>
    </citation>
    <scope>NUCLEOTIDE SEQUENCE [LARGE SCALE GENOMIC DNA]</scope>
    <source>
        <strain evidence="3">Lindl</strain>
    </source>
</reference>
<protein>
    <recommendedName>
        <fullName evidence="2">DUF4220 domain-containing protein</fullName>
    </recommendedName>
</protein>
<proteinExistence type="predicted"/>
<dbReference type="Pfam" id="PF13968">
    <property type="entry name" value="DUF4220"/>
    <property type="match status" value="2"/>
</dbReference>
<keyword evidence="1" id="KW-1133">Transmembrane helix</keyword>
<evidence type="ECO:0000313" key="4">
    <source>
        <dbReference type="Proteomes" id="UP000775213"/>
    </source>
</evidence>
<accession>A0AAV7HM77</accession>
<sequence length="1289" mass="149742">MVEGASVGIFEAGSAYRLPSIPQFLSYLSYLIINWEQWISQRNTNSYGYIGIKTFLATFWGSYLIADLLADFVLFHLCNAMDDSSFSNAIVAFWAPFLILHLGGPDTIVAYSIKDNELWARHLLSISYRLIMAFYILFCSLPNICLLTPTLLIFLVAIVKYLERSYSLYKASNKGFHSSIRSSYRKPSLEDLKPSNQTFFFLYSACRPFFINHIPNLELYRKTRNLINDMTTMEVWRAMSMVLGYVYDEFYTNAIINHSIVGYGLRVLCSICIFLAFWLFLMVPKDDFGKFNVTITYILLVTSMCLDVTAIIMLVFSNWMVSSLLSFKKLRNWNVLLVNCIVRIQNAWHKRSHWLIKMPQLSLLNNCLNISAPNGGLHKSKLNWILEKLSFAQETKLYPGWRTIINESYTLQTLQPSHANEEIMKIIASDVINCLTVIRYDWIVPGYAQILKFNKLDWAIPIFVELLDGMSLDQQVFIWHITTELCFHWNPKSVHPLCPHQREMEEEESISRVRKCLEMETCKYLSNYMMHTVLMRPDMMSTTAQASSMLFYHAFDDMVKFIRSYTMQNAKVEEVCRKIMATPIVWTDNNRSLFGIARALADLMLKNVEDERWKVLTMTWAELIIQVAKNSRANMHMKQLSSGDKLLTSIWLLNKLVETDDMKLTYDSQRAFIKDQTSAIYLIADLLADFVLFHLCNDMDDSSFSNAIVAFWAPFLILHLSGPDTITAYSMEDNELWARHLFSISYRLIMAFYILFRSLPNTCLLAPTLLIFLVAIVKYLERSYSLYKASTKGFHSSICSSYRKPSLEDLNPSNQTFFLYSACRPFFINHIPNLELYRKIRNLINDMTTMEVWRAMSMVLGYVYDEFYTKAIINHSIVGYGLRVLCSICIFLAFWLFLMVPKDSFGKFNVTITYILLVTSTCLDVTAIIMLVFSNWMVSSLLGFKKLRNWNVLLVNCIVRIQNAWHKKSHWLIKMPQLCLLNNCLNISAPNGALHKSKMNWIVEKLSFAQETKLYPGWRTIINESYTLQTLQPSHANEEIMKIIASDVINCLTVIHYDRIVPGYAQILKFNKLDWAIPIFVELLDGMSLDQQVFIWHITTELCFHWNPKSIHPLCPHQREMEEEESISRVRKCLEMETCKYLSNYMMHTVLMRPDMMSTTAQASPMLFYHAFDDMVKFIRSYTMQNAKVEEVCRKIMATPIVWTDNNRSLFGIARALADLMLKNVEDERWKVLTMTWAELIIQVAKNSRANMHMKQLSSGDKLLTSIWLLNKLVETDDMFHITLDIPGN</sequence>
<gene>
    <name evidence="3" type="ORF">IEQ34_001050</name>
</gene>
<feature type="transmembrane region" description="Helical" evidence="1">
    <location>
        <begin position="880"/>
        <end position="900"/>
    </location>
</feature>
<dbReference type="Proteomes" id="UP000775213">
    <property type="component" value="Unassembled WGS sequence"/>
</dbReference>
<feature type="transmembrane region" description="Helical" evidence="1">
    <location>
        <begin position="912"/>
        <end position="938"/>
    </location>
</feature>
<feature type="domain" description="DUF4220" evidence="2">
    <location>
        <begin position="60"/>
        <end position="365"/>
    </location>
</feature>
<name>A0AAV7HM77_DENCH</name>
<feature type="transmembrane region" description="Helical" evidence="1">
    <location>
        <begin position="295"/>
        <end position="321"/>
    </location>
</feature>
<comment type="caution">
    <text evidence="3">The sequence shown here is derived from an EMBL/GenBank/DDBJ whole genome shotgun (WGS) entry which is preliminary data.</text>
</comment>
<feature type="transmembrane region" description="Helical" evidence="1">
    <location>
        <begin position="762"/>
        <end position="780"/>
    </location>
</feature>
<dbReference type="InterPro" id="IPR007658">
    <property type="entry name" value="DUF594"/>
</dbReference>
<keyword evidence="1" id="KW-0472">Membrane</keyword>
<feature type="transmembrane region" description="Helical" evidence="1">
    <location>
        <begin position="89"/>
        <end position="113"/>
    </location>
</feature>
<evidence type="ECO:0000313" key="3">
    <source>
        <dbReference type="EMBL" id="KAH0469492.1"/>
    </source>
</evidence>
<dbReference type="EMBL" id="JAGFBR010000002">
    <property type="protein sequence ID" value="KAH0469492.1"/>
    <property type="molecule type" value="Genomic_DNA"/>
</dbReference>